<feature type="domain" description="BRCT" evidence="22">
    <location>
        <begin position="397"/>
        <end position="453"/>
    </location>
</feature>
<keyword evidence="14" id="KW-0234">DNA repair</keyword>
<feature type="region of interest" description="Disordered" evidence="20">
    <location>
        <begin position="275"/>
        <end position="342"/>
    </location>
</feature>
<dbReference type="InterPro" id="IPR002008">
    <property type="entry name" value="DNA_pol_X_beta-like"/>
</dbReference>
<evidence type="ECO:0000256" key="6">
    <source>
        <dbReference type="ARBA" id="ARBA00022634"/>
    </source>
</evidence>
<dbReference type="InterPro" id="IPR037160">
    <property type="entry name" value="DNA_Pol_thumb_sf"/>
</dbReference>
<feature type="domain" description="CCHC-type" evidence="21">
    <location>
        <begin position="569"/>
        <end position="585"/>
    </location>
</feature>
<dbReference type="Pfam" id="PF14791">
    <property type="entry name" value="DNA_pol_B_thumb"/>
    <property type="match status" value="1"/>
</dbReference>
<comment type="caution">
    <text evidence="23">The sequence shown here is derived from an EMBL/GenBank/DDBJ whole genome shotgun (WGS) entry which is preliminary data.</text>
</comment>
<evidence type="ECO:0000256" key="13">
    <source>
        <dbReference type="ARBA" id="ARBA00023125"/>
    </source>
</evidence>
<comment type="catalytic activity">
    <reaction evidence="17">
        <text>DNA(n) + a 2'-deoxyribonucleoside 5'-triphosphate = DNA(n+1) + diphosphate</text>
        <dbReference type="Rhea" id="RHEA:22508"/>
        <dbReference type="Rhea" id="RHEA-COMP:17339"/>
        <dbReference type="Rhea" id="RHEA-COMP:17340"/>
        <dbReference type="ChEBI" id="CHEBI:33019"/>
        <dbReference type="ChEBI" id="CHEBI:61560"/>
        <dbReference type="ChEBI" id="CHEBI:173112"/>
        <dbReference type="EC" id="2.7.7.7"/>
    </reaction>
</comment>
<dbReference type="GO" id="GO:0005634">
    <property type="term" value="C:nucleus"/>
    <property type="evidence" value="ECO:0007669"/>
    <property type="project" value="UniProtKB-SubCell"/>
</dbReference>
<dbReference type="InterPro" id="IPR001357">
    <property type="entry name" value="BRCT_dom"/>
</dbReference>
<evidence type="ECO:0000256" key="4">
    <source>
        <dbReference type="ARBA" id="ARBA00012417"/>
    </source>
</evidence>
<keyword evidence="12" id="KW-0239">DNA-directed DNA polymerase</keyword>
<dbReference type="GO" id="GO:0003887">
    <property type="term" value="F:DNA-directed DNA polymerase activity"/>
    <property type="evidence" value="ECO:0007669"/>
    <property type="project" value="UniProtKB-KW"/>
</dbReference>
<dbReference type="InterPro" id="IPR002054">
    <property type="entry name" value="DNA-dir_DNA_pol_X"/>
</dbReference>
<evidence type="ECO:0000256" key="12">
    <source>
        <dbReference type="ARBA" id="ARBA00022932"/>
    </source>
</evidence>
<dbReference type="Pfam" id="PF00098">
    <property type="entry name" value="zf-CCHC"/>
    <property type="match status" value="1"/>
</dbReference>
<dbReference type="SUPFAM" id="SSF57756">
    <property type="entry name" value="Retrovirus zinc finger-like domains"/>
    <property type="match status" value="1"/>
</dbReference>
<evidence type="ECO:0000256" key="18">
    <source>
        <dbReference type="PIRSR" id="PIRSR622312-50"/>
    </source>
</evidence>
<feature type="compositionally biased region" description="Acidic residues" evidence="20">
    <location>
        <begin position="163"/>
        <end position="180"/>
    </location>
</feature>
<keyword evidence="6" id="KW-0237">DNA synthesis</keyword>
<feature type="compositionally biased region" description="Acidic residues" evidence="20">
    <location>
        <begin position="511"/>
        <end position="525"/>
    </location>
</feature>
<dbReference type="GO" id="GO:0003677">
    <property type="term" value="F:DNA binding"/>
    <property type="evidence" value="ECO:0007669"/>
    <property type="project" value="UniProtKB-KW"/>
</dbReference>
<evidence type="ECO:0000256" key="1">
    <source>
        <dbReference type="ARBA" id="ARBA00001936"/>
    </source>
</evidence>
<evidence type="ECO:0000256" key="11">
    <source>
        <dbReference type="ARBA" id="ARBA00022763"/>
    </source>
</evidence>
<comment type="cofactor">
    <cofactor evidence="1">
        <name>Mn(2+)</name>
        <dbReference type="ChEBI" id="CHEBI:29035"/>
    </cofactor>
</comment>
<evidence type="ECO:0000259" key="22">
    <source>
        <dbReference type="PROSITE" id="PS50172"/>
    </source>
</evidence>
<dbReference type="PROSITE" id="PS00522">
    <property type="entry name" value="DNA_POLYMERASE_X"/>
    <property type="match status" value="1"/>
</dbReference>
<feature type="compositionally biased region" description="Polar residues" evidence="20">
    <location>
        <begin position="299"/>
        <end position="309"/>
    </location>
</feature>
<keyword evidence="19" id="KW-0863">Zinc-finger</keyword>
<feature type="region of interest" description="Disordered" evidence="20">
    <location>
        <begin position="78"/>
        <end position="249"/>
    </location>
</feature>
<dbReference type="PANTHER" id="PTHR11276:SF28">
    <property type="entry name" value="DNA POLYMERASE LAMBDA"/>
    <property type="match status" value="1"/>
</dbReference>
<keyword evidence="7" id="KW-0808">Transferase</keyword>
<evidence type="ECO:0000256" key="7">
    <source>
        <dbReference type="ARBA" id="ARBA00022679"/>
    </source>
</evidence>
<dbReference type="GO" id="GO:0006303">
    <property type="term" value="P:double-strand break repair via nonhomologous end joining"/>
    <property type="evidence" value="ECO:0007669"/>
    <property type="project" value="TreeGrafter"/>
</dbReference>
<dbReference type="Pfam" id="PF14792">
    <property type="entry name" value="DNA_pol_B_palm"/>
    <property type="match status" value="1"/>
</dbReference>
<dbReference type="AlphaFoldDB" id="A0A9P6ILX2"/>
<feature type="compositionally biased region" description="Low complexity" evidence="20">
    <location>
        <begin position="84"/>
        <end position="96"/>
    </location>
</feature>
<dbReference type="GO" id="GO:0016829">
    <property type="term" value="F:lyase activity"/>
    <property type="evidence" value="ECO:0007669"/>
    <property type="project" value="UniProtKB-KW"/>
</dbReference>
<dbReference type="OrthoDB" id="205514at2759"/>
<dbReference type="SMART" id="SM00343">
    <property type="entry name" value="ZnF_C2HC"/>
    <property type="match status" value="1"/>
</dbReference>
<dbReference type="GO" id="GO:0008270">
    <property type="term" value="F:zinc ion binding"/>
    <property type="evidence" value="ECO:0007669"/>
    <property type="project" value="UniProtKB-KW"/>
</dbReference>
<dbReference type="Pfam" id="PF10391">
    <property type="entry name" value="DNA_pol_lambd_f"/>
    <property type="match status" value="1"/>
</dbReference>
<feature type="region of interest" description="Disordered" evidence="20">
    <location>
        <begin position="511"/>
        <end position="547"/>
    </location>
</feature>
<evidence type="ECO:0000256" key="2">
    <source>
        <dbReference type="ARBA" id="ARBA00004123"/>
    </source>
</evidence>
<dbReference type="PROSITE" id="PS50158">
    <property type="entry name" value="ZF_CCHC"/>
    <property type="match status" value="1"/>
</dbReference>
<comment type="similarity">
    <text evidence="3">Belongs to the DNA polymerase type-X family.</text>
</comment>
<name>A0A9P6ILX2_9FUNG</name>
<sequence>MSRPPKKFRPPVSIFDLPCPPTAAPPHDNKSFFTHLDSVQQSLEEEDEGKIPKALEAGPEILVESLYKRRRRIQQDPELEMQLSFTGSVESTSSSHTGRHPPEQQKPPKNVRFNLELNEVYEIPRSSKRRRHSSRALTLPDASTSTTTATSRSRSPPPRTGEDESENYPPDTEEADEDWDAIPHYRGLPAEPASSSSSSNSSNGSTSTPPALAVGGTNNRARKSKEPIQSVASKIGCRRKPTTTSFKIPSLQRSPSIVALDDTSDDELFLRDARGTPALPTSYRTDPPPRARSAPAATSLGSNRLSAGTSGRPLFATSSRPLAETSSGYPIPSTSKQSTPGPGRLAELYIYVMPQNMDSVVFNLMRDRVQELKGHWLGPKTKSLATDPRANTELPALDQEKTTHIVTSLTNIQAVKRHLNVEDINPKIAVVNREWLSDTITYKRPMEPASYTLSRPEIGAPLKPLQQDTPPSSQTHRSAEKQPASAMMNNVHQLDFEVIMQGIQEGSLEDVEMSNTDEGEDEAKDDGENKDEPHQEDIHPESTAQREADLQRALGVSPEAFDKLKRENRCFKCQQVGHWMRRCPKRPLEINQEDILLQTIYAARNEAKRRKTMHKCQSPHVAGMKDEPRYNKAIIDQLRVLMKHYDNIKHKGSNENFKVINYRRAINAIQALDYELTSEEMALKVPCVGKKIAKKIGECIALGRIKKLDHLNWDKDRLQVETIFRSIYGVGAEKATDWYDKGLRTLDDIRQLPDLNKNQIAGLRYYDDLQKRVTRAEVEQIAKVVEDIAKDLHPDIQCQVTGSYRRGQPDCGDIDIVVARPEVDDGDELFAIVEHIRRELTSKRFLVDHLAEPGWSVEMANQPRHFKYMGICRLPGENSLHRHIDILVVPWKHLGAALLYFTGNDICNRSMRHLARKRGLRLNDKGLYENVIRDKHGKKINEGQWVAGRTEREIFDYLKIDYLEPFERQC</sequence>
<dbReference type="InterPro" id="IPR010996">
    <property type="entry name" value="HHH_MUS81"/>
</dbReference>
<evidence type="ECO:0000256" key="5">
    <source>
        <dbReference type="ARBA" id="ARBA00016513"/>
    </source>
</evidence>
<gene>
    <name evidence="23" type="ORF">BGZ65_001278</name>
</gene>
<dbReference type="SMART" id="SM00483">
    <property type="entry name" value="POLXc"/>
    <property type="match status" value="1"/>
</dbReference>
<dbReference type="Gene3D" id="3.30.210.10">
    <property type="entry name" value="DNA polymerase, thumb domain"/>
    <property type="match status" value="1"/>
</dbReference>
<feature type="compositionally biased region" description="Polar residues" evidence="20">
    <location>
        <begin position="466"/>
        <end position="476"/>
    </location>
</feature>
<evidence type="ECO:0000256" key="8">
    <source>
        <dbReference type="ARBA" id="ARBA00022695"/>
    </source>
</evidence>
<dbReference type="InterPro" id="IPR018944">
    <property type="entry name" value="DNA_pol_lambd_fingers_domain"/>
</dbReference>
<evidence type="ECO:0000259" key="21">
    <source>
        <dbReference type="PROSITE" id="PS50158"/>
    </source>
</evidence>
<dbReference type="InterPro" id="IPR027421">
    <property type="entry name" value="DNA_pol_lamdba_lyase_dom_sf"/>
</dbReference>
<feature type="compositionally biased region" description="Polar residues" evidence="20">
    <location>
        <begin position="316"/>
        <end position="340"/>
    </location>
</feature>
<reference evidence="23" key="1">
    <citation type="journal article" date="2020" name="Fungal Divers.">
        <title>Resolving the Mortierellaceae phylogeny through synthesis of multi-gene phylogenetics and phylogenomics.</title>
        <authorList>
            <person name="Vandepol N."/>
            <person name="Liber J."/>
            <person name="Desiro A."/>
            <person name="Na H."/>
            <person name="Kennedy M."/>
            <person name="Barry K."/>
            <person name="Grigoriev I.V."/>
            <person name="Miller A.N."/>
            <person name="O'Donnell K."/>
            <person name="Stajich J.E."/>
            <person name="Bonito G."/>
        </authorList>
    </citation>
    <scope>NUCLEOTIDE SEQUENCE</scope>
    <source>
        <strain evidence="23">MES-2147</strain>
    </source>
</reference>
<dbReference type="PROSITE" id="PS50172">
    <property type="entry name" value="BRCT"/>
    <property type="match status" value="1"/>
</dbReference>
<evidence type="ECO:0000256" key="14">
    <source>
        <dbReference type="ARBA" id="ARBA00023204"/>
    </source>
</evidence>
<dbReference type="Gene3D" id="1.10.150.110">
    <property type="entry name" value="DNA polymerase beta, N-terminal domain-like"/>
    <property type="match status" value="1"/>
</dbReference>
<organism evidence="23 24">
    <name type="scientific">Modicella reniformis</name>
    <dbReference type="NCBI Taxonomy" id="1440133"/>
    <lineage>
        <taxon>Eukaryota</taxon>
        <taxon>Fungi</taxon>
        <taxon>Fungi incertae sedis</taxon>
        <taxon>Mucoromycota</taxon>
        <taxon>Mortierellomycotina</taxon>
        <taxon>Mortierellomycetes</taxon>
        <taxon>Mortierellales</taxon>
        <taxon>Mortierellaceae</taxon>
        <taxon>Modicella</taxon>
    </lineage>
</organism>
<evidence type="ECO:0000256" key="15">
    <source>
        <dbReference type="ARBA" id="ARBA00023239"/>
    </source>
</evidence>
<keyword evidence="11" id="KW-0227">DNA damage</keyword>
<feature type="compositionally biased region" description="Low complexity" evidence="20">
    <location>
        <begin position="194"/>
        <end position="208"/>
    </location>
</feature>
<evidence type="ECO:0000313" key="23">
    <source>
        <dbReference type="EMBL" id="KAF9937654.1"/>
    </source>
</evidence>
<dbReference type="CDD" id="cd00141">
    <property type="entry name" value="NT_POLXc"/>
    <property type="match status" value="1"/>
</dbReference>
<dbReference type="InterPro" id="IPR028207">
    <property type="entry name" value="DNA_pol_B_palm_palm"/>
</dbReference>
<evidence type="ECO:0000256" key="17">
    <source>
        <dbReference type="ARBA" id="ARBA00049244"/>
    </source>
</evidence>
<proteinExistence type="inferred from homology"/>
<dbReference type="Proteomes" id="UP000749646">
    <property type="component" value="Unassembled WGS sequence"/>
</dbReference>
<keyword evidence="13" id="KW-0238">DNA-binding</keyword>
<evidence type="ECO:0000256" key="9">
    <source>
        <dbReference type="ARBA" id="ARBA00022705"/>
    </source>
</evidence>
<dbReference type="Gene3D" id="4.10.60.10">
    <property type="entry name" value="Zinc finger, CCHC-type"/>
    <property type="match status" value="1"/>
</dbReference>
<dbReference type="InterPro" id="IPR019843">
    <property type="entry name" value="DNA_pol-X_BS"/>
</dbReference>
<accession>A0A9P6ILX2</accession>
<evidence type="ECO:0000256" key="3">
    <source>
        <dbReference type="ARBA" id="ARBA00008323"/>
    </source>
</evidence>
<dbReference type="InterPro" id="IPR043519">
    <property type="entry name" value="NT_sf"/>
</dbReference>
<keyword evidence="10" id="KW-0479">Metal-binding</keyword>
<keyword evidence="9" id="KW-0235">DNA replication</keyword>
<dbReference type="InterPro" id="IPR036420">
    <property type="entry name" value="BRCT_dom_sf"/>
</dbReference>
<dbReference type="InterPro" id="IPR001878">
    <property type="entry name" value="Znf_CCHC"/>
</dbReference>
<evidence type="ECO:0000313" key="24">
    <source>
        <dbReference type="Proteomes" id="UP000749646"/>
    </source>
</evidence>
<feature type="compositionally biased region" description="Low complexity" evidence="20">
    <location>
        <begin position="142"/>
        <end position="154"/>
    </location>
</feature>
<evidence type="ECO:0000256" key="20">
    <source>
        <dbReference type="SAM" id="MobiDB-lite"/>
    </source>
</evidence>
<comment type="subcellular location">
    <subcellularLocation>
        <location evidence="2">Nucleus</location>
    </subcellularLocation>
</comment>
<feature type="active site" description="Nucleophile; Schiff-base intermediate with DNA; for 5'-dRP lyase activity" evidence="18">
    <location>
        <position position="695"/>
    </location>
</feature>
<evidence type="ECO:0000256" key="16">
    <source>
        <dbReference type="ARBA" id="ARBA00023242"/>
    </source>
</evidence>
<dbReference type="Gene3D" id="3.40.50.10190">
    <property type="entry name" value="BRCT domain"/>
    <property type="match status" value="1"/>
</dbReference>
<dbReference type="PANTHER" id="PTHR11276">
    <property type="entry name" value="DNA POLYMERASE TYPE-X FAMILY MEMBER"/>
    <property type="match status" value="1"/>
</dbReference>
<dbReference type="EMBL" id="JAAAHW010009670">
    <property type="protein sequence ID" value="KAF9937654.1"/>
    <property type="molecule type" value="Genomic_DNA"/>
</dbReference>
<feature type="compositionally biased region" description="Basic and acidic residues" evidence="20">
    <location>
        <begin position="526"/>
        <end position="547"/>
    </location>
</feature>
<keyword evidence="15" id="KW-0456">Lyase</keyword>
<feature type="region of interest" description="Disordered" evidence="20">
    <location>
        <begin position="1"/>
        <end position="32"/>
    </location>
</feature>
<dbReference type="Gene3D" id="3.30.460.10">
    <property type="entry name" value="Beta Polymerase, domain 2"/>
    <property type="match status" value="1"/>
</dbReference>
<dbReference type="SUPFAM" id="SSF81585">
    <property type="entry name" value="PsbU/PolX domain-like"/>
    <property type="match status" value="1"/>
</dbReference>
<dbReference type="SUPFAM" id="SSF47802">
    <property type="entry name" value="DNA polymerase beta, N-terminal domain-like"/>
    <property type="match status" value="1"/>
</dbReference>
<keyword evidence="16" id="KW-0539">Nucleus</keyword>
<dbReference type="PRINTS" id="PR00869">
    <property type="entry name" value="DNAPOLX"/>
</dbReference>
<dbReference type="EC" id="2.7.7.7" evidence="4"/>
<keyword evidence="8" id="KW-0548">Nucleotidyltransferase</keyword>
<feature type="region of interest" description="Disordered" evidence="20">
    <location>
        <begin position="453"/>
        <end position="485"/>
    </location>
</feature>
<dbReference type="Pfam" id="PF14716">
    <property type="entry name" value="HHH_8"/>
    <property type="match status" value="1"/>
</dbReference>
<dbReference type="InterPro" id="IPR029398">
    <property type="entry name" value="PolB_thumb"/>
</dbReference>
<dbReference type="SUPFAM" id="SSF81301">
    <property type="entry name" value="Nucleotidyltransferase"/>
    <property type="match status" value="1"/>
</dbReference>
<dbReference type="Gene3D" id="1.10.150.20">
    <property type="entry name" value="5' to 3' exonuclease, C-terminal subdomain"/>
    <property type="match status" value="1"/>
</dbReference>
<dbReference type="FunFam" id="1.10.150.20:FF:000010">
    <property type="entry name" value="DNA polymerase lambda"/>
    <property type="match status" value="1"/>
</dbReference>
<dbReference type="InterPro" id="IPR036875">
    <property type="entry name" value="Znf_CCHC_sf"/>
</dbReference>
<evidence type="ECO:0000256" key="19">
    <source>
        <dbReference type="PROSITE-ProRule" id="PRU00047"/>
    </source>
</evidence>
<protein>
    <recommendedName>
        <fullName evidence="5">DNA polymerase lambda</fullName>
        <ecNumber evidence="4">2.7.7.7</ecNumber>
    </recommendedName>
</protein>
<keyword evidence="24" id="KW-1185">Reference proteome</keyword>
<dbReference type="GO" id="GO:0006260">
    <property type="term" value="P:DNA replication"/>
    <property type="evidence" value="ECO:0007669"/>
    <property type="project" value="UniProtKB-KW"/>
</dbReference>
<dbReference type="PRINTS" id="PR00870">
    <property type="entry name" value="DNAPOLXBETA"/>
</dbReference>
<evidence type="ECO:0000256" key="10">
    <source>
        <dbReference type="ARBA" id="ARBA00022723"/>
    </source>
</evidence>
<dbReference type="InterPro" id="IPR022312">
    <property type="entry name" value="DNA_pol_X"/>
</dbReference>
<keyword evidence="19" id="KW-0862">Zinc</keyword>